<organism evidence="12 13">
    <name type="scientific">Vavraia culicis (isolate floridensis)</name>
    <name type="common">Microsporidian parasite</name>
    <dbReference type="NCBI Taxonomy" id="948595"/>
    <lineage>
        <taxon>Eukaryota</taxon>
        <taxon>Fungi</taxon>
        <taxon>Fungi incertae sedis</taxon>
        <taxon>Microsporidia</taxon>
        <taxon>Pleistophoridae</taxon>
        <taxon>Vavraia</taxon>
    </lineage>
</organism>
<dbReference type="EC" id="6.3.2.2" evidence="3 10"/>
<evidence type="ECO:0000256" key="10">
    <source>
        <dbReference type="RuleBase" id="RU367135"/>
    </source>
</evidence>
<evidence type="ECO:0000256" key="4">
    <source>
        <dbReference type="ARBA" id="ARBA00022598"/>
    </source>
</evidence>
<feature type="region of interest" description="Disordered" evidence="11">
    <location>
        <begin position="372"/>
        <end position="393"/>
    </location>
</feature>
<dbReference type="Gene3D" id="1.10.8.960">
    <property type="match status" value="1"/>
</dbReference>
<dbReference type="Gene3D" id="3.30.590.50">
    <property type="match status" value="2"/>
</dbReference>
<keyword evidence="6 10" id="KW-0547">Nucleotide-binding</keyword>
<dbReference type="PANTHER" id="PTHR11164:SF0">
    <property type="entry name" value="GLUTAMATE--CYSTEINE LIGASE CATALYTIC SUBUNIT"/>
    <property type="match status" value="1"/>
</dbReference>
<keyword evidence="4 10" id="KW-0436">Ligase</keyword>
<evidence type="ECO:0000256" key="5">
    <source>
        <dbReference type="ARBA" id="ARBA00022684"/>
    </source>
</evidence>
<dbReference type="SUPFAM" id="SSF55931">
    <property type="entry name" value="Glutamine synthetase/guanido kinase"/>
    <property type="match status" value="1"/>
</dbReference>
<keyword evidence="5 10" id="KW-0317">Glutathione biosynthesis</keyword>
<evidence type="ECO:0000256" key="1">
    <source>
        <dbReference type="ARBA" id="ARBA00005006"/>
    </source>
</evidence>
<evidence type="ECO:0000313" key="13">
    <source>
        <dbReference type="Proteomes" id="UP000011081"/>
    </source>
</evidence>
<dbReference type="GO" id="GO:0006750">
    <property type="term" value="P:glutathione biosynthetic process"/>
    <property type="evidence" value="ECO:0007669"/>
    <property type="project" value="UniProtKB-UniRule"/>
</dbReference>
<dbReference type="GO" id="GO:0004357">
    <property type="term" value="F:glutamate-cysteine ligase activity"/>
    <property type="evidence" value="ECO:0007669"/>
    <property type="project" value="UniProtKB-UniRule"/>
</dbReference>
<dbReference type="Proteomes" id="UP000011081">
    <property type="component" value="Unassembled WGS sequence"/>
</dbReference>
<feature type="region of interest" description="Disordered" evidence="11">
    <location>
        <begin position="509"/>
        <end position="529"/>
    </location>
</feature>
<dbReference type="PANTHER" id="PTHR11164">
    <property type="entry name" value="GLUTAMATE CYSTEINE LIGASE"/>
    <property type="match status" value="1"/>
</dbReference>
<dbReference type="Pfam" id="PF03074">
    <property type="entry name" value="GCS"/>
    <property type="match status" value="1"/>
</dbReference>
<dbReference type="RefSeq" id="XP_008074860.1">
    <property type="nucleotide sequence ID" value="XM_008076669.1"/>
</dbReference>
<evidence type="ECO:0000256" key="3">
    <source>
        <dbReference type="ARBA" id="ARBA00012220"/>
    </source>
</evidence>
<feature type="compositionally biased region" description="Low complexity" evidence="11">
    <location>
        <begin position="517"/>
        <end position="527"/>
    </location>
</feature>
<name>L2GTJ4_VAVCU</name>
<evidence type="ECO:0000256" key="2">
    <source>
        <dbReference type="ARBA" id="ARBA00008100"/>
    </source>
</evidence>
<proteinExistence type="inferred from homology"/>
<evidence type="ECO:0000256" key="7">
    <source>
        <dbReference type="ARBA" id="ARBA00022840"/>
    </source>
</evidence>
<dbReference type="UniPathway" id="UPA00142">
    <property type="reaction ID" value="UER00209"/>
</dbReference>
<dbReference type="EMBL" id="GL877436">
    <property type="protein sequence ID" value="ELA46697.1"/>
    <property type="molecule type" value="Genomic_DNA"/>
</dbReference>
<dbReference type="GO" id="GO:0005524">
    <property type="term" value="F:ATP binding"/>
    <property type="evidence" value="ECO:0007669"/>
    <property type="project" value="UniProtKB-UniRule"/>
</dbReference>
<evidence type="ECO:0000256" key="9">
    <source>
        <dbReference type="ARBA" id="ARBA00032122"/>
    </source>
</evidence>
<dbReference type="VEuPathDB" id="MicrosporidiaDB:VCUG_01847"/>
<dbReference type="OrthoDB" id="7939818at2759"/>
<gene>
    <name evidence="12" type="ORF">VCUG_01847</name>
</gene>
<comment type="pathway">
    <text evidence="1 10">Sulfur metabolism; glutathione biosynthesis; glutathione from L-cysteine and L-glutamate: step 1/2.</text>
</comment>
<comment type="similarity">
    <text evidence="2 10">Belongs to the glutamate--cysteine ligase type 3 family.</text>
</comment>
<dbReference type="InParanoid" id="L2GTJ4"/>
<sequence>MGLLRNEECVSFERLMEIKDEIKRRGIEQFIKIYRCKKDVVAKFSCGDEIECMLIGEEGENYKLCNVAEDMIRYFRNCHKKMLAVCREDGKCKGCSYGGDGGVDGKCKECSYGKDGGVDGKCKECSYGKDEKCKGCSCGEGDRTNENNKNEKNKNNEHCINKTDAENDIGEQADVTCLNALIKEGVEHNLSLKECKKELLYLLKYNPKRIKDLYGYDTLNIGITLIPEYASYMVETIPICPITEPKLFHSDMKQRINLVENTLKKFIPCGIPVLMTTYPLIGVGHSFFSKKLKNYDFSVRSKVLTYDDTYSLSFPDNAVNNHPRFLSFMSNIAKRRGKKVEGYCAVMSDTCIDKEEISIHTEERRRHMNGMLLNEGMNGDEGNATSKSGTENERHTDTILIDSMGQGMGCCCLQITVQPGSMDDARFIHDQLAILSPLLLRLTRATPFACGKLLNTDTRWDMITYSVDCRTDEERGSEVHVSGLCKCGKCEVFVNNGFNRKVGVLNGKESRRDECSGNENTNNGNNEDGFFTLGKSRNVPLIPKSRFSAVDLFLAESGRKYCDLFVPLHEQSLKMLRDCGVEEQLSTHIASLFIRDPMLAYEQKEGGEFDDFENIQSSNWRSVRFKIPLDDGWRVELRTMEIQPSVFENSAIVGFVMLLVQYILKKRVNFYVPMSRVNENFRRANLFTHTADDYKDEQYEHMEHLFKYASDTLSHTHAVSFNDFIKIFENYSLRIPKDNTTFFYRTNIYDDSDAVMQEGTLNDIFNGTATYRGIIDLLIEEYPSYKAMLTFIKMKADNSLVSVADYFRYFIINHKEYRNDGTISRKVCNDLIRRVNEIRKMDHWMYLKRRE</sequence>
<dbReference type="OMA" id="ETIPICP"/>
<dbReference type="GeneID" id="19879717"/>
<dbReference type="STRING" id="948595.L2GTJ4"/>
<evidence type="ECO:0000256" key="11">
    <source>
        <dbReference type="SAM" id="MobiDB-lite"/>
    </source>
</evidence>
<keyword evidence="7 10" id="KW-0067">ATP-binding</keyword>
<reference evidence="13" key="1">
    <citation type="submission" date="2011-03" db="EMBL/GenBank/DDBJ databases">
        <title>The genome sequence of Vavraia culicis strain floridensis.</title>
        <authorList>
            <consortium name="The Broad Institute Genome Sequencing Platform"/>
            <person name="Cuomo C."/>
            <person name="Becnel J."/>
            <person name="Sanscrainte N."/>
            <person name="Young S.K."/>
            <person name="Zeng Q."/>
            <person name="Gargeya S."/>
            <person name="Fitzgerald M."/>
            <person name="Haas B."/>
            <person name="Abouelleil A."/>
            <person name="Alvarado L."/>
            <person name="Arachchi H.M."/>
            <person name="Berlin A."/>
            <person name="Chapman S.B."/>
            <person name="Gearin G."/>
            <person name="Goldberg J."/>
            <person name="Griggs A."/>
            <person name="Gujja S."/>
            <person name="Hansen M."/>
            <person name="Heiman D."/>
            <person name="Howarth C."/>
            <person name="Larimer J."/>
            <person name="Lui A."/>
            <person name="MacDonald P.J.P."/>
            <person name="McCowen C."/>
            <person name="Montmayeur A."/>
            <person name="Murphy C."/>
            <person name="Neiman D."/>
            <person name="Pearson M."/>
            <person name="Priest M."/>
            <person name="Roberts A."/>
            <person name="Saif S."/>
            <person name="Shea T."/>
            <person name="Sisk P."/>
            <person name="Stolte C."/>
            <person name="Sykes S."/>
            <person name="Wortman J."/>
            <person name="Nusbaum C."/>
            <person name="Birren B."/>
        </authorList>
    </citation>
    <scope>NUCLEOTIDE SEQUENCE [LARGE SCALE GENOMIC DNA]</scope>
    <source>
        <strain evidence="13">floridensis</strain>
    </source>
</reference>
<dbReference type="InterPro" id="IPR004308">
    <property type="entry name" value="GCS"/>
</dbReference>
<dbReference type="FunCoup" id="L2GTJ4">
    <property type="interactions" value="49"/>
</dbReference>
<evidence type="ECO:0000256" key="6">
    <source>
        <dbReference type="ARBA" id="ARBA00022741"/>
    </source>
</evidence>
<dbReference type="AlphaFoldDB" id="L2GTJ4"/>
<comment type="catalytic activity">
    <reaction evidence="10">
        <text>L-cysteine + L-glutamate + ATP = gamma-L-glutamyl-L-cysteine + ADP + phosphate + H(+)</text>
        <dbReference type="Rhea" id="RHEA:13285"/>
        <dbReference type="ChEBI" id="CHEBI:15378"/>
        <dbReference type="ChEBI" id="CHEBI:29985"/>
        <dbReference type="ChEBI" id="CHEBI:30616"/>
        <dbReference type="ChEBI" id="CHEBI:35235"/>
        <dbReference type="ChEBI" id="CHEBI:43474"/>
        <dbReference type="ChEBI" id="CHEBI:58173"/>
        <dbReference type="ChEBI" id="CHEBI:456216"/>
        <dbReference type="EC" id="6.3.2.2"/>
    </reaction>
</comment>
<dbReference type="HOGENOM" id="CLU_009894_0_0_1"/>
<evidence type="ECO:0000256" key="8">
    <source>
        <dbReference type="ARBA" id="ARBA00030585"/>
    </source>
</evidence>
<dbReference type="InterPro" id="IPR014746">
    <property type="entry name" value="Gln_synth/guanido_kin_cat_dom"/>
</dbReference>
<accession>L2GTJ4</accession>
<evidence type="ECO:0000313" key="12">
    <source>
        <dbReference type="EMBL" id="ELA46697.1"/>
    </source>
</evidence>
<keyword evidence="13" id="KW-1185">Reference proteome</keyword>
<protein>
    <recommendedName>
        <fullName evidence="3 10">Glutamate--cysteine ligase</fullName>
        <ecNumber evidence="3 10">6.3.2.2</ecNumber>
    </recommendedName>
    <alternativeName>
        <fullName evidence="9 10">Gamma-ECS</fullName>
    </alternativeName>
    <alternativeName>
        <fullName evidence="8 10">Gamma-glutamylcysteine synthetase</fullName>
    </alternativeName>
</protein>